<keyword evidence="3" id="KW-1185">Reference proteome</keyword>
<dbReference type="Proteomes" id="UP000580474">
    <property type="component" value="Unassembled WGS sequence"/>
</dbReference>
<accession>A0A840NBG9</accession>
<dbReference type="Gene3D" id="2.130.10.10">
    <property type="entry name" value="YVTN repeat-like/Quinoprotein amine dehydrogenase"/>
    <property type="match status" value="1"/>
</dbReference>
<evidence type="ECO:0000256" key="1">
    <source>
        <dbReference type="SAM" id="SignalP"/>
    </source>
</evidence>
<dbReference type="EMBL" id="JACHIV010000001">
    <property type="protein sequence ID" value="MBB5069626.1"/>
    <property type="molecule type" value="Genomic_DNA"/>
</dbReference>
<reference evidence="2 3" key="1">
    <citation type="submission" date="2020-08" db="EMBL/GenBank/DDBJ databases">
        <title>Sequencing the genomes of 1000 actinobacteria strains.</title>
        <authorList>
            <person name="Klenk H.-P."/>
        </authorList>
    </citation>
    <scope>NUCLEOTIDE SEQUENCE [LARGE SCALE GENOMIC DNA]</scope>
    <source>
        <strain evidence="2 3">DSM 45582</strain>
    </source>
</reference>
<protein>
    <submittedName>
        <fullName evidence="2">Uncharacterized protein</fullName>
    </submittedName>
</protein>
<keyword evidence="1" id="KW-0732">Signal</keyword>
<dbReference type="RefSeq" id="WP_184479289.1">
    <property type="nucleotide sequence ID" value="NZ_JACHIV010000001.1"/>
</dbReference>
<gene>
    <name evidence="2" type="ORF">BJ969_002714</name>
</gene>
<proteinExistence type="predicted"/>
<evidence type="ECO:0000313" key="3">
    <source>
        <dbReference type="Proteomes" id="UP000580474"/>
    </source>
</evidence>
<dbReference type="AlphaFoldDB" id="A0A840NBG9"/>
<dbReference type="InterPro" id="IPR015943">
    <property type="entry name" value="WD40/YVTN_repeat-like_dom_sf"/>
</dbReference>
<organism evidence="2 3">
    <name type="scientific">Saccharopolyspora gloriosae</name>
    <dbReference type="NCBI Taxonomy" id="455344"/>
    <lineage>
        <taxon>Bacteria</taxon>
        <taxon>Bacillati</taxon>
        <taxon>Actinomycetota</taxon>
        <taxon>Actinomycetes</taxon>
        <taxon>Pseudonocardiales</taxon>
        <taxon>Pseudonocardiaceae</taxon>
        <taxon>Saccharopolyspora</taxon>
    </lineage>
</organism>
<feature type="signal peptide" evidence="1">
    <location>
        <begin position="1"/>
        <end position="29"/>
    </location>
</feature>
<comment type="caution">
    <text evidence="2">The sequence shown here is derived from an EMBL/GenBank/DDBJ whole genome shotgun (WGS) entry which is preliminary data.</text>
</comment>
<sequence>MRSAVRTTVSTVIGSALALSGTALVPAWAAAAPAAITCDSSGGGDSGFYDGDSAGKVYNGKFSRGPDIPGLGSYVPQGLTTWNDWDSDKDLLLITEYGPDGKHARIYGVDPATGERVGAVNIAESHVGGIAVARGWVFVSGRQTGDGGHTIRKYKAAEVARAMKADDGKVLAQTGEAREVYGASFLAADGNTLYSGKFNDSGRDSMYAYAVAADGTLTTGAKYEVPTKTQGLSVAGGHFFYSTSYGRDKRSNVYVVDEGATDIDKASTKCFRAPSLAEGITDHDGTTYLLFESGADEYADTACSGGAPDPCTRNVIANLHTAKTSALPEF</sequence>
<evidence type="ECO:0000313" key="2">
    <source>
        <dbReference type="EMBL" id="MBB5069626.1"/>
    </source>
</evidence>
<name>A0A840NBG9_9PSEU</name>
<dbReference type="SUPFAM" id="SSF63825">
    <property type="entry name" value="YWTD domain"/>
    <property type="match status" value="1"/>
</dbReference>
<feature type="chain" id="PRO_5032396589" evidence="1">
    <location>
        <begin position="30"/>
        <end position="330"/>
    </location>
</feature>